<dbReference type="Pfam" id="PF08282">
    <property type="entry name" value="Hydrolase_3"/>
    <property type="match status" value="1"/>
</dbReference>
<dbReference type="Gene3D" id="3.30.1240.10">
    <property type="match status" value="1"/>
</dbReference>
<dbReference type="AlphaFoldDB" id="A0A2X1XYQ9"/>
<dbReference type="Gene3D" id="3.40.50.1000">
    <property type="entry name" value="HAD superfamily/HAD-like"/>
    <property type="match status" value="1"/>
</dbReference>
<dbReference type="PANTHER" id="PTHR10000">
    <property type="entry name" value="PHOSPHOSERINE PHOSPHATASE"/>
    <property type="match status" value="1"/>
</dbReference>
<dbReference type="EMBL" id="UATM01000032">
    <property type="protein sequence ID" value="SPY48260.1"/>
    <property type="molecule type" value="Genomic_DNA"/>
</dbReference>
<dbReference type="GeneID" id="83862826"/>
<dbReference type="NCBIfam" id="TIGR01484">
    <property type="entry name" value="HAD-SF-IIB"/>
    <property type="match status" value="1"/>
</dbReference>
<evidence type="ECO:0000313" key="1">
    <source>
        <dbReference type="EMBL" id="SPY48260.1"/>
    </source>
</evidence>
<dbReference type="GO" id="GO:0005829">
    <property type="term" value="C:cytosol"/>
    <property type="evidence" value="ECO:0007669"/>
    <property type="project" value="TreeGrafter"/>
</dbReference>
<dbReference type="RefSeq" id="WP_070702539.1">
    <property type="nucleotide sequence ID" value="NZ_CP068103.1"/>
</dbReference>
<reference evidence="1 2" key="1">
    <citation type="submission" date="2018-06" db="EMBL/GenBank/DDBJ databases">
        <authorList>
            <consortium name="Pathogen Informatics"/>
            <person name="Doyle S."/>
        </authorList>
    </citation>
    <scope>NUCLEOTIDE SEQUENCE [LARGE SCALE GENOMIC DNA]</scope>
    <source>
        <strain evidence="1 2">NCTC13076</strain>
    </source>
</reference>
<evidence type="ECO:0000313" key="2">
    <source>
        <dbReference type="Proteomes" id="UP000250070"/>
    </source>
</evidence>
<accession>A0A2X1XYQ9</accession>
<sequence length="278" mass="31705">MIKMLSMDLDETLLSTDKVMTESFRPFVEKLRANNIIPVVATGREFYTAHRFVGEDLEIDLICNNGNIIKNNKTGKLEFVNPMSKEDVDLIMSFDKNDKVYSTIHVAREDGIDLLYKKKNFKSFEGVYVDAFRGRNLGLDNFDDYEGHPLSIVFAGTHDDLVELRRTIKDGIGEDKDKFNFHLMKIKREPKWMLEILQKNGDKFFGIKKYAENRNIKLEEVAAIGDDSNDKMLVENVGLGFAMINAVDVLKEVADVVSDYDNNNDGAIKILDKVLFGD</sequence>
<dbReference type="GO" id="GO:0016791">
    <property type="term" value="F:phosphatase activity"/>
    <property type="evidence" value="ECO:0007669"/>
    <property type="project" value="TreeGrafter"/>
</dbReference>
<dbReference type="InterPro" id="IPR036412">
    <property type="entry name" value="HAD-like_sf"/>
</dbReference>
<dbReference type="STRING" id="54005.HMPREF3229_00070"/>
<dbReference type="OrthoDB" id="9781413at2"/>
<dbReference type="EC" id="3.1.3.-" evidence="1"/>
<proteinExistence type="predicted"/>
<gene>
    <name evidence="1" type="primary">yidA</name>
    <name evidence="1" type="ORF">NCTC13076_01349</name>
</gene>
<dbReference type="GO" id="GO:0000287">
    <property type="term" value="F:magnesium ion binding"/>
    <property type="evidence" value="ECO:0007669"/>
    <property type="project" value="TreeGrafter"/>
</dbReference>
<organism evidence="1 2">
    <name type="scientific">Peptoniphilus harei</name>
    <dbReference type="NCBI Taxonomy" id="54005"/>
    <lineage>
        <taxon>Bacteria</taxon>
        <taxon>Bacillati</taxon>
        <taxon>Bacillota</taxon>
        <taxon>Tissierellia</taxon>
        <taxon>Tissierellales</taxon>
        <taxon>Peptoniphilaceae</taxon>
        <taxon>Peptoniphilus</taxon>
    </lineage>
</organism>
<dbReference type="Proteomes" id="UP000250070">
    <property type="component" value="Unassembled WGS sequence"/>
</dbReference>
<name>A0A2X1XYQ9_9FIRM</name>
<dbReference type="PANTHER" id="PTHR10000:SF8">
    <property type="entry name" value="HAD SUPERFAMILY HYDROLASE-LIKE, TYPE 3"/>
    <property type="match status" value="1"/>
</dbReference>
<dbReference type="InterPro" id="IPR006379">
    <property type="entry name" value="HAD-SF_hydro_IIB"/>
</dbReference>
<protein>
    <submittedName>
        <fullName evidence="1">Phosphatase YidA</fullName>
        <ecNumber evidence="1">3.1.3.-</ecNumber>
    </submittedName>
</protein>
<keyword evidence="1" id="KW-0378">Hydrolase</keyword>
<dbReference type="InterPro" id="IPR023214">
    <property type="entry name" value="HAD_sf"/>
</dbReference>
<dbReference type="SUPFAM" id="SSF56784">
    <property type="entry name" value="HAD-like"/>
    <property type="match status" value="1"/>
</dbReference>